<keyword evidence="11" id="KW-1185">Reference proteome</keyword>
<dbReference type="SUPFAM" id="SSF52540">
    <property type="entry name" value="P-loop containing nucleoside triphosphate hydrolases"/>
    <property type="match status" value="1"/>
</dbReference>
<dbReference type="InterPro" id="IPR027417">
    <property type="entry name" value="P-loop_NTPase"/>
</dbReference>
<keyword evidence="6 9" id="KW-0418">Kinase</keyword>
<accession>A0ABS4R0P2</accession>
<keyword evidence="4 9" id="KW-0808">Transferase</keyword>
<dbReference type="PANTHER" id="PTHR43442">
    <property type="entry name" value="GLUCONOKINASE-RELATED"/>
    <property type="match status" value="1"/>
</dbReference>
<evidence type="ECO:0000256" key="4">
    <source>
        <dbReference type="ARBA" id="ARBA00022679"/>
    </source>
</evidence>
<keyword evidence="5 9" id="KW-0547">Nucleotide-binding</keyword>
<comment type="catalytic activity">
    <reaction evidence="8 9">
        <text>D-gluconate + ATP = 6-phospho-D-gluconate + ADP + H(+)</text>
        <dbReference type="Rhea" id="RHEA:19433"/>
        <dbReference type="ChEBI" id="CHEBI:15378"/>
        <dbReference type="ChEBI" id="CHEBI:18391"/>
        <dbReference type="ChEBI" id="CHEBI:30616"/>
        <dbReference type="ChEBI" id="CHEBI:58759"/>
        <dbReference type="ChEBI" id="CHEBI:456216"/>
        <dbReference type="EC" id="2.7.1.12"/>
    </reaction>
</comment>
<dbReference type="InterPro" id="IPR006001">
    <property type="entry name" value="Therm_gnt_kin"/>
</dbReference>
<evidence type="ECO:0000256" key="9">
    <source>
        <dbReference type="RuleBase" id="RU363066"/>
    </source>
</evidence>
<dbReference type="GO" id="GO:0046316">
    <property type="term" value="F:gluconokinase activity"/>
    <property type="evidence" value="ECO:0007669"/>
    <property type="project" value="UniProtKB-EC"/>
</dbReference>
<dbReference type="RefSeq" id="WP_050577638.1">
    <property type="nucleotide sequence ID" value="NZ_JAGILA010000003.1"/>
</dbReference>
<comment type="pathway">
    <text evidence="1">Carbohydrate acid metabolism.</text>
</comment>
<dbReference type="EC" id="2.7.1.12" evidence="3 9"/>
<comment type="caution">
    <text evidence="10">The sequence shown here is derived from an EMBL/GenBank/DDBJ whole genome shotgun (WGS) entry which is preliminary data.</text>
</comment>
<dbReference type="Proteomes" id="UP000730739">
    <property type="component" value="Unassembled WGS sequence"/>
</dbReference>
<proteinExistence type="inferred from homology"/>
<reference evidence="10 11" key="1">
    <citation type="submission" date="2021-03" db="EMBL/GenBank/DDBJ databases">
        <title>Genomic Encyclopedia of Type Strains, Phase IV (KMG-IV): sequencing the most valuable type-strain genomes for metagenomic binning, comparative biology and taxonomic classification.</title>
        <authorList>
            <person name="Goeker M."/>
        </authorList>
    </citation>
    <scope>NUCLEOTIDE SEQUENCE [LARGE SCALE GENOMIC DNA]</scope>
    <source>
        <strain evidence="10 11">DSM 13372</strain>
    </source>
</reference>
<dbReference type="CDD" id="cd02021">
    <property type="entry name" value="GntK"/>
    <property type="match status" value="1"/>
</dbReference>
<protein>
    <recommendedName>
        <fullName evidence="3 9">Gluconokinase</fullName>
        <ecNumber evidence="3 9">2.7.1.12</ecNumber>
    </recommendedName>
</protein>
<keyword evidence="7 9" id="KW-0067">ATP-binding</keyword>
<evidence type="ECO:0000256" key="8">
    <source>
        <dbReference type="ARBA" id="ARBA00048090"/>
    </source>
</evidence>
<dbReference type="NCBIfam" id="TIGR01313">
    <property type="entry name" value="therm_gnt_kin"/>
    <property type="match status" value="1"/>
</dbReference>
<evidence type="ECO:0000256" key="2">
    <source>
        <dbReference type="ARBA" id="ARBA00008420"/>
    </source>
</evidence>
<dbReference type="Gene3D" id="3.40.50.300">
    <property type="entry name" value="P-loop containing nucleotide triphosphate hydrolases"/>
    <property type="match status" value="1"/>
</dbReference>
<evidence type="ECO:0000256" key="1">
    <source>
        <dbReference type="ARBA" id="ARBA00004761"/>
    </source>
</evidence>
<evidence type="ECO:0000256" key="3">
    <source>
        <dbReference type="ARBA" id="ARBA00012054"/>
    </source>
</evidence>
<dbReference type="EMBL" id="JAGILA010000003">
    <property type="protein sequence ID" value="MBP2236463.1"/>
    <property type="molecule type" value="Genomic_DNA"/>
</dbReference>
<organism evidence="10 11">
    <name type="scientific">Sinorhizobium kostiense</name>
    <dbReference type="NCBI Taxonomy" id="76747"/>
    <lineage>
        <taxon>Bacteria</taxon>
        <taxon>Pseudomonadati</taxon>
        <taxon>Pseudomonadota</taxon>
        <taxon>Alphaproteobacteria</taxon>
        <taxon>Hyphomicrobiales</taxon>
        <taxon>Rhizobiaceae</taxon>
        <taxon>Sinorhizobium/Ensifer group</taxon>
        <taxon>Sinorhizobium</taxon>
    </lineage>
</organism>
<evidence type="ECO:0000256" key="5">
    <source>
        <dbReference type="ARBA" id="ARBA00022741"/>
    </source>
</evidence>
<evidence type="ECO:0000256" key="7">
    <source>
        <dbReference type="ARBA" id="ARBA00022840"/>
    </source>
</evidence>
<comment type="similarity">
    <text evidence="2 9">Belongs to the gluconokinase GntK/GntV family.</text>
</comment>
<evidence type="ECO:0000256" key="6">
    <source>
        <dbReference type="ARBA" id="ARBA00022777"/>
    </source>
</evidence>
<evidence type="ECO:0000313" key="10">
    <source>
        <dbReference type="EMBL" id="MBP2236463.1"/>
    </source>
</evidence>
<evidence type="ECO:0000313" key="11">
    <source>
        <dbReference type="Proteomes" id="UP000730739"/>
    </source>
</evidence>
<dbReference type="Pfam" id="PF13671">
    <property type="entry name" value="AAA_33"/>
    <property type="match status" value="1"/>
</dbReference>
<dbReference type="PANTHER" id="PTHR43442:SF3">
    <property type="entry name" value="GLUCONOKINASE-RELATED"/>
    <property type="match status" value="1"/>
</dbReference>
<name>A0ABS4R0P2_9HYPH</name>
<sequence length="191" mass="20509">MSTAASPQASDAGRSFGPVVVMGASGCGKSTIGERLADYLGCPFVEGDSLHSPANVGKMRRGIPLEDADRWPWLDEIGGLLARRPPVVVSCSALKRSYRERLRAVAGRPITFVFLQGSRATLARRMGGREDHYMPPSLLDSQLATLELPSGETDVVTIEIDQSPERVVALAMSNLAIRWGRSTTEEITGGV</sequence>
<gene>
    <name evidence="10" type="ORF">J2Z31_002977</name>
</gene>